<dbReference type="EMBL" id="QUZU01000005">
    <property type="protein sequence ID" value="TFY91203.1"/>
    <property type="molecule type" value="Genomic_DNA"/>
</dbReference>
<keyword evidence="1" id="KW-1133">Transmembrane helix</keyword>
<feature type="transmembrane region" description="Helical" evidence="1">
    <location>
        <begin position="92"/>
        <end position="125"/>
    </location>
</feature>
<dbReference type="Proteomes" id="UP000297391">
    <property type="component" value="Unassembled WGS sequence"/>
</dbReference>
<organism evidence="2 3">
    <name type="scientific">Pseudomonas kairouanensis</name>
    <dbReference type="NCBI Taxonomy" id="2293832"/>
    <lineage>
        <taxon>Bacteria</taxon>
        <taxon>Pseudomonadati</taxon>
        <taxon>Pseudomonadota</taxon>
        <taxon>Gammaproteobacteria</taxon>
        <taxon>Pseudomonadales</taxon>
        <taxon>Pseudomonadaceae</taxon>
        <taxon>Pseudomonas</taxon>
    </lineage>
</organism>
<dbReference type="OrthoDB" id="6881555at2"/>
<keyword evidence="3" id="KW-1185">Reference proteome</keyword>
<evidence type="ECO:0000256" key="1">
    <source>
        <dbReference type="SAM" id="Phobius"/>
    </source>
</evidence>
<evidence type="ECO:0000313" key="2">
    <source>
        <dbReference type="EMBL" id="TFY91203.1"/>
    </source>
</evidence>
<evidence type="ECO:0000313" key="3">
    <source>
        <dbReference type="Proteomes" id="UP000297391"/>
    </source>
</evidence>
<protein>
    <submittedName>
        <fullName evidence="2">Uncharacterized protein</fullName>
    </submittedName>
</protein>
<reference evidence="2 3" key="1">
    <citation type="journal article" date="2019" name="Syst. Appl. Microbiol.">
        <title>New species of pathogenic Pseudomonas isolated from citrus in Tunisia: Proposal of Pseudomonas kairouanensis sp. nov. and Pseudomonas nabeulensis sp. nov.</title>
        <authorList>
            <person name="Oueslati M."/>
            <person name="Mulet M."/>
            <person name="Gomila M."/>
            <person name="Berge O."/>
            <person name="Hajlaoui M.R."/>
            <person name="Lalucat J."/>
            <person name="Sadfi-Zouaoui N."/>
            <person name="Garcia-Valdes E."/>
        </authorList>
    </citation>
    <scope>NUCLEOTIDE SEQUENCE [LARGE SCALE GENOMIC DNA]</scope>
    <source>
        <strain evidence="2 3">KC12</strain>
    </source>
</reference>
<dbReference type="AlphaFoldDB" id="A0A4Z0AXY2"/>
<comment type="caution">
    <text evidence="2">The sequence shown here is derived from an EMBL/GenBank/DDBJ whole genome shotgun (WGS) entry which is preliminary data.</text>
</comment>
<name>A0A4Z0AXY2_9PSED</name>
<dbReference type="RefSeq" id="WP_073637055.1">
    <property type="nucleotide sequence ID" value="NZ_QUZU01000005.1"/>
</dbReference>
<sequence length="185" mass="20731">MKFDCVKVSGTLDYVRSVMPMNGGYKAKVSIDGSIIPNLTLTNKIYEELEVGQSVTLYGMFKNSSKKEKNIGVIYGVQKESGEKMFATSFRLMVPMILAGAAALGFCMVFLIGWFPSLFALIFLFGQDQSYMYNATVVTIFEAGLVALFFLWRAWVIFSATSRPESWEIIAPSTLSSRFSKFHKE</sequence>
<gene>
    <name evidence="2" type="ORF">DYL59_06905</name>
</gene>
<feature type="transmembrane region" description="Helical" evidence="1">
    <location>
        <begin position="131"/>
        <end position="152"/>
    </location>
</feature>
<keyword evidence="1" id="KW-0472">Membrane</keyword>
<accession>A0A4Z0AXY2</accession>
<keyword evidence="1" id="KW-0812">Transmembrane</keyword>
<proteinExistence type="predicted"/>